<evidence type="ECO:0000313" key="8">
    <source>
        <dbReference type="EMBL" id="EKG21069.1"/>
    </source>
</evidence>
<dbReference type="AlphaFoldDB" id="K2SF83"/>
<dbReference type="InterPro" id="IPR002938">
    <property type="entry name" value="FAD-bd"/>
</dbReference>
<dbReference type="SUPFAM" id="SSF51905">
    <property type="entry name" value="FAD/NAD(P)-binding domain"/>
    <property type="match status" value="1"/>
</dbReference>
<dbReference type="EMBL" id="AHHD01000066">
    <property type="protein sequence ID" value="EKG21069.1"/>
    <property type="molecule type" value="Genomic_DNA"/>
</dbReference>
<dbReference type="GO" id="GO:0016709">
    <property type="term" value="F:oxidoreductase activity, acting on paired donors, with incorporation or reduction of molecular oxygen, NAD(P)H as one donor, and incorporation of one atom of oxygen"/>
    <property type="evidence" value="ECO:0007669"/>
    <property type="project" value="UniProtKB-ARBA"/>
</dbReference>
<dbReference type="InterPro" id="IPR036188">
    <property type="entry name" value="FAD/NAD-bd_sf"/>
</dbReference>
<keyword evidence="3" id="KW-0274">FAD</keyword>
<protein>
    <submittedName>
        <fullName evidence="8">Monooxygenase FAD-binding protein</fullName>
    </submittedName>
</protein>
<evidence type="ECO:0000256" key="4">
    <source>
        <dbReference type="ARBA" id="ARBA00023002"/>
    </source>
</evidence>
<dbReference type="GO" id="GO:0071949">
    <property type="term" value="F:FAD binding"/>
    <property type="evidence" value="ECO:0007669"/>
    <property type="project" value="InterPro"/>
</dbReference>
<proteinExistence type="inferred from homology"/>
<feature type="region of interest" description="Disordered" evidence="5">
    <location>
        <begin position="429"/>
        <end position="458"/>
    </location>
</feature>
<comment type="similarity">
    <text evidence="1">Belongs to the PheA/TfdB FAD monooxygenase family.</text>
</comment>
<dbReference type="Gene3D" id="3.40.30.20">
    <property type="match status" value="1"/>
</dbReference>
<comment type="caution">
    <text evidence="8">The sequence shown here is derived from an EMBL/GenBank/DDBJ whole genome shotgun (WGS) entry which is preliminary data.</text>
</comment>
<dbReference type="PANTHER" id="PTHR43004:SF5">
    <property type="entry name" value="FAD-BINDING DOMAIN-CONTAINING PROTEIN"/>
    <property type="match status" value="1"/>
</dbReference>
<dbReference type="SUPFAM" id="SSF52833">
    <property type="entry name" value="Thioredoxin-like"/>
    <property type="match status" value="1"/>
</dbReference>
<evidence type="ECO:0000256" key="1">
    <source>
        <dbReference type="ARBA" id="ARBA00007801"/>
    </source>
</evidence>
<dbReference type="InParanoid" id="K2SF83"/>
<evidence type="ECO:0000256" key="3">
    <source>
        <dbReference type="ARBA" id="ARBA00022827"/>
    </source>
</evidence>
<dbReference type="Pfam" id="PF07976">
    <property type="entry name" value="Phe_hydrox_dim"/>
    <property type="match status" value="1"/>
</dbReference>
<dbReference type="eggNOG" id="KOG3855">
    <property type="taxonomic scope" value="Eukaryota"/>
</dbReference>
<keyword evidence="4" id="KW-0560">Oxidoreductase</keyword>
<dbReference type="STRING" id="1126212.K2SF83"/>
<dbReference type="InterPro" id="IPR050641">
    <property type="entry name" value="RIFMO-like"/>
</dbReference>
<dbReference type="InterPro" id="IPR012941">
    <property type="entry name" value="Phe_hydrox_C_dim_dom"/>
</dbReference>
<accession>K2SF83</accession>
<dbReference type="Pfam" id="PF01494">
    <property type="entry name" value="FAD_binding_3"/>
    <property type="match status" value="1"/>
</dbReference>
<dbReference type="SUPFAM" id="SSF54373">
    <property type="entry name" value="FAD-linked reductases, C-terminal domain"/>
    <property type="match status" value="1"/>
</dbReference>
<evidence type="ECO:0000259" key="6">
    <source>
        <dbReference type="Pfam" id="PF01494"/>
    </source>
</evidence>
<evidence type="ECO:0000256" key="5">
    <source>
        <dbReference type="SAM" id="MobiDB-lite"/>
    </source>
</evidence>
<evidence type="ECO:0000313" key="9">
    <source>
        <dbReference type="Proteomes" id="UP000007129"/>
    </source>
</evidence>
<dbReference type="OrthoDB" id="1716816at2759"/>
<dbReference type="Gene3D" id="3.50.50.60">
    <property type="entry name" value="FAD/NAD(P)-binding domain"/>
    <property type="match status" value="1"/>
</dbReference>
<feature type="compositionally biased region" description="Low complexity" evidence="5">
    <location>
        <begin position="435"/>
        <end position="448"/>
    </location>
</feature>
<dbReference type="InterPro" id="IPR038220">
    <property type="entry name" value="PHOX_C_sf"/>
</dbReference>
<feature type="domain" description="FAD-binding" evidence="6">
    <location>
        <begin position="11"/>
        <end position="368"/>
    </location>
</feature>
<dbReference type="Gene3D" id="3.30.9.10">
    <property type="entry name" value="D-Amino Acid Oxidase, subunit A, domain 2"/>
    <property type="match status" value="1"/>
</dbReference>
<dbReference type="HOGENOM" id="CLU_009665_9_4_1"/>
<dbReference type="VEuPathDB" id="FungiDB:MPH_01613"/>
<sequence length="616" mass="66655">MGSINTEGQHVDVLIVGGGPVGLITAYQLARTLPSPSTSIKIIEKHPKSAQDEYGRAITLFPRTTEMLNQLSLADALAQQCFACRETVSYDAGGNEVQGRGWAFMEQMKDTAWDFSLVLRQKYQERIFRAALRRLGVTLDTPTELVEVSIDEKVAAGGHRITAILEDGNTGMRRTLKCKYLVGADGGRSTVRRTFNIPFDGSSSEDKWVRIDGHIKTNLPKPRTYCAIESPTHGNVLWAALDHGATRIGFAFTPERQKSYPVFDEAAVVKEAIAAVKPFDLSFERVDWWTIYVVGQRVARHFSLHDCIFLAGDSCHTHSSGAAQGMNTGIHDAVNLSWKLSLVLRGLATPSLLHTYERERRPNVQKLIAYDKAIARLMTMQLPADWAGDPAADPNVVLGAVMAEAATFSSGLGISYAPDAMLNVPLVPSAPSPSTPASASSSYTTITPGHRAPDVPLRKPGTLAPTRLHRQTPNLARFHVVVFAGDPALTSPRLHAFCAALDASATLRPSNSSFLPFRYLTISAVAGSSVYELLGGRDPPGGDFDGEEGGRVLFDTAERVAHARYGVDVERGAVYVIRPDGWVGTVMTLGRGAVEGLEGYFGGFLLPGKGGERAKL</sequence>
<keyword evidence="2" id="KW-0285">Flavoprotein</keyword>
<keyword evidence="8" id="KW-0503">Monooxygenase</keyword>
<evidence type="ECO:0000256" key="2">
    <source>
        <dbReference type="ARBA" id="ARBA00022630"/>
    </source>
</evidence>
<name>K2SF83_MACPH</name>
<dbReference type="Proteomes" id="UP000007129">
    <property type="component" value="Unassembled WGS sequence"/>
</dbReference>
<gene>
    <name evidence="8" type="ORF">MPH_01613</name>
</gene>
<organism evidence="8 9">
    <name type="scientific">Macrophomina phaseolina (strain MS6)</name>
    <name type="common">Charcoal rot fungus</name>
    <dbReference type="NCBI Taxonomy" id="1126212"/>
    <lineage>
        <taxon>Eukaryota</taxon>
        <taxon>Fungi</taxon>
        <taxon>Dikarya</taxon>
        <taxon>Ascomycota</taxon>
        <taxon>Pezizomycotina</taxon>
        <taxon>Dothideomycetes</taxon>
        <taxon>Dothideomycetes incertae sedis</taxon>
        <taxon>Botryosphaeriales</taxon>
        <taxon>Botryosphaeriaceae</taxon>
        <taxon>Macrophomina</taxon>
    </lineage>
</organism>
<reference evidence="8 9" key="1">
    <citation type="journal article" date="2012" name="BMC Genomics">
        <title>Tools to kill: Genome of one of the most destructive plant pathogenic fungi Macrophomina phaseolina.</title>
        <authorList>
            <person name="Islam M.S."/>
            <person name="Haque M.S."/>
            <person name="Islam M.M."/>
            <person name="Emdad E.M."/>
            <person name="Halim A."/>
            <person name="Hossen Q.M.M."/>
            <person name="Hossain M.Z."/>
            <person name="Ahmed B."/>
            <person name="Rahim S."/>
            <person name="Rahman M.S."/>
            <person name="Alam M.M."/>
            <person name="Hou S."/>
            <person name="Wan X."/>
            <person name="Saito J.A."/>
            <person name="Alam M."/>
        </authorList>
    </citation>
    <scope>NUCLEOTIDE SEQUENCE [LARGE SCALE GENOMIC DNA]</scope>
    <source>
        <strain evidence="8 9">MS6</strain>
    </source>
</reference>
<dbReference type="PANTHER" id="PTHR43004">
    <property type="entry name" value="TRK SYSTEM POTASSIUM UPTAKE PROTEIN"/>
    <property type="match status" value="1"/>
</dbReference>
<feature type="domain" description="Phenol hydroxylase-like C-terminal dimerisation" evidence="7">
    <location>
        <begin position="558"/>
        <end position="607"/>
    </location>
</feature>
<dbReference type="InterPro" id="IPR036249">
    <property type="entry name" value="Thioredoxin-like_sf"/>
</dbReference>
<dbReference type="PRINTS" id="PR00420">
    <property type="entry name" value="RNGMNOXGNASE"/>
</dbReference>
<evidence type="ECO:0000259" key="7">
    <source>
        <dbReference type="Pfam" id="PF07976"/>
    </source>
</evidence>